<keyword evidence="16" id="KW-1185">Reference proteome</keyword>
<keyword evidence="3" id="KW-1003">Cell membrane</keyword>
<dbReference type="InterPro" id="IPR046342">
    <property type="entry name" value="CBS_dom_sf"/>
</dbReference>
<dbReference type="PANTHER" id="PTHR22777:SF32">
    <property type="entry name" value="UPF0053 INNER MEMBRANE PROTEIN YFJD"/>
    <property type="match status" value="1"/>
</dbReference>
<dbReference type="InterPro" id="IPR044751">
    <property type="entry name" value="Ion_transp-like_CBS"/>
</dbReference>
<dbReference type="Pfam" id="PF03471">
    <property type="entry name" value="CorC_HlyC"/>
    <property type="match status" value="1"/>
</dbReference>
<dbReference type="EMBL" id="CP027433">
    <property type="protein sequence ID" value="AVM01163.1"/>
    <property type="molecule type" value="Genomic_DNA"/>
</dbReference>
<dbReference type="KEGG" id="git:C6V83_13800"/>
<feature type="domain" description="CBS" evidence="13">
    <location>
        <begin position="272"/>
        <end position="329"/>
    </location>
</feature>
<dbReference type="Gene3D" id="3.10.580.10">
    <property type="entry name" value="CBS-domain"/>
    <property type="match status" value="1"/>
</dbReference>
<evidence type="ECO:0000259" key="14">
    <source>
        <dbReference type="PROSITE" id="PS51846"/>
    </source>
</evidence>
<keyword evidence="6 10" id="KW-1133">Transmembrane helix</keyword>
<dbReference type="PROSITE" id="PS51846">
    <property type="entry name" value="CNNM"/>
    <property type="match status" value="1"/>
</dbReference>
<comment type="subcellular location">
    <subcellularLocation>
        <location evidence="1">Cell membrane</location>
        <topology evidence="1">Multi-pass membrane protein</topology>
    </subcellularLocation>
</comment>
<dbReference type="Pfam" id="PF01595">
    <property type="entry name" value="CNNM"/>
    <property type="match status" value="1"/>
</dbReference>
<evidence type="ECO:0000259" key="13">
    <source>
        <dbReference type="PROSITE" id="PS51371"/>
    </source>
</evidence>
<feature type="domain" description="CNNM transmembrane" evidence="14">
    <location>
        <begin position="1"/>
        <end position="185"/>
    </location>
</feature>
<feature type="transmembrane region" description="Helical" evidence="12">
    <location>
        <begin position="57"/>
        <end position="81"/>
    </location>
</feature>
<name>A0A2S0KHL5_9ACTN</name>
<dbReference type="SUPFAM" id="SSF56176">
    <property type="entry name" value="FAD-binding/transporter-associated domain-like"/>
    <property type="match status" value="1"/>
</dbReference>
<keyword evidence="8 10" id="KW-0472">Membrane</keyword>
<keyword evidence="7 9" id="KW-0129">CBS domain</keyword>
<protein>
    <recommendedName>
        <fullName evidence="17">HlyC/CorC family transporter</fullName>
    </recommendedName>
</protein>
<dbReference type="SUPFAM" id="SSF54631">
    <property type="entry name" value="CBS-domain pair"/>
    <property type="match status" value="1"/>
</dbReference>
<feature type="transmembrane region" description="Helical" evidence="12">
    <location>
        <begin position="119"/>
        <end position="137"/>
    </location>
</feature>
<reference evidence="15 16" key="1">
    <citation type="submission" date="2018-03" db="EMBL/GenBank/DDBJ databases">
        <title>Characteristics and genome of n-alkane degrading marine bacteria Gordonia iterans isolated from crude oil contaminated in Tae-an, South Korea.</title>
        <authorList>
            <person name="Lee S.-S."/>
            <person name="Kim H."/>
        </authorList>
    </citation>
    <scope>NUCLEOTIDE SEQUENCE [LARGE SCALE GENOMIC DNA]</scope>
    <source>
        <strain evidence="15 16">Co17</strain>
    </source>
</reference>
<evidence type="ECO:0000256" key="10">
    <source>
        <dbReference type="PROSITE-ProRule" id="PRU01193"/>
    </source>
</evidence>
<dbReference type="InterPro" id="IPR016169">
    <property type="entry name" value="FAD-bd_PCMH_sub2"/>
</dbReference>
<dbReference type="FunFam" id="3.10.580.10:FF:000002">
    <property type="entry name" value="Magnesium/cobalt efflux protein CorC"/>
    <property type="match status" value="1"/>
</dbReference>
<feature type="domain" description="CBS" evidence="13">
    <location>
        <begin position="204"/>
        <end position="265"/>
    </location>
</feature>
<evidence type="ECO:0000256" key="3">
    <source>
        <dbReference type="ARBA" id="ARBA00022475"/>
    </source>
</evidence>
<evidence type="ECO:0000256" key="7">
    <source>
        <dbReference type="ARBA" id="ARBA00023122"/>
    </source>
</evidence>
<evidence type="ECO:0000256" key="11">
    <source>
        <dbReference type="SAM" id="MobiDB-lite"/>
    </source>
</evidence>
<dbReference type="SMART" id="SM01091">
    <property type="entry name" value="CorC_HlyC"/>
    <property type="match status" value="1"/>
</dbReference>
<evidence type="ECO:0000256" key="8">
    <source>
        <dbReference type="ARBA" id="ARBA00023136"/>
    </source>
</evidence>
<evidence type="ECO:0000313" key="15">
    <source>
        <dbReference type="EMBL" id="AVM01163.1"/>
    </source>
</evidence>
<gene>
    <name evidence="15" type="ORF">C6V83_13800</name>
</gene>
<dbReference type="InterPro" id="IPR000644">
    <property type="entry name" value="CBS_dom"/>
</dbReference>
<evidence type="ECO:0000256" key="5">
    <source>
        <dbReference type="ARBA" id="ARBA00022737"/>
    </source>
</evidence>
<comment type="similarity">
    <text evidence="2">Belongs to the UPF0053 family.</text>
</comment>
<evidence type="ECO:0000256" key="12">
    <source>
        <dbReference type="SAM" id="Phobius"/>
    </source>
</evidence>
<evidence type="ECO:0008006" key="17">
    <source>
        <dbReference type="Google" id="ProtNLM"/>
    </source>
</evidence>
<sequence>MRDIVFLVVAAAFTVIGGLFAAIDSALATVSVARVEDLIKDDRFGAKRLIRVVEQRPAYIGLTVLLRIGFETASTVLVALVATEHLGMTWGIVVAVLVMMVVSFVAVGVGPRTVGRQHAYSLSLFAAPLLTVIGVLLRPVTRILIVLGNALTPGKGFRNGPFATEVEVREIVDLAQSQGVVDDDERRMIQSVFELDETNAREVMVPRPEMVWIEAEKSATQAMSLAVRSGHSRIPVIGDNPDDILGVVYLKDVVERMLPQGRVQTELTVADVMREAWFVPDSKRLDDLLEDMQAQHNHMAMLVDEYGGIAGLVTIEDVLEEIVGEIADEYDTDEVAPVEEVSEGVYRVSSRLPVEDLGELYGVDLTDDDVETVGGLLAWKLGRVPLPGARVKIAGLMLTAEGGPNRVGRQRITSVLVRRKKDKTAKEKSAGNAAPQGRVKDDEATRTAETTGEVQ</sequence>
<dbReference type="AlphaFoldDB" id="A0A2S0KHL5"/>
<dbReference type="InterPro" id="IPR036318">
    <property type="entry name" value="FAD-bd_PCMH-like_sf"/>
</dbReference>
<evidence type="ECO:0000313" key="16">
    <source>
        <dbReference type="Proteomes" id="UP000239814"/>
    </source>
</evidence>
<dbReference type="PANTHER" id="PTHR22777">
    <property type="entry name" value="HEMOLYSIN-RELATED"/>
    <property type="match status" value="1"/>
</dbReference>
<keyword evidence="4 10" id="KW-0812">Transmembrane</keyword>
<dbReference type="InterPro" id="IPR002550">
    <property type="entry name" value="CNNM"/>
</dbReference>
<dbReference type="PROSITE" id="PS51371">
    <property type="entry name" value="CBS"/>
    <property type="match status" value="2"/>
</dbReference>
<accession>A0A2S0KHL5</accession>
<dbReference type="CDD" id="cd04590">
    <property type="entry name" value="CBS_pair_CorC_HlyC_assoc"/>
    <property type="match status" value="1"/>
</dbReference>
<dbReference type="Proteomes" id="UP000239814">
    <property type="component" value="Chromosome"/>
</dbReference>
<dbReference type="GO" id="GO:0005886">
    <property type="term" value="C:plasma membrane"/>
    <property type="evidence" value="ECO:0007669"/>
    <property type="project" value="UniProtKB-SubCell"/>
</dbReference>
<dbReference type="GO" id="GO:0050660">
    <property type="term" value="F:flavin adenine dinucleotide binding"/>
    <property type="evidence" value="ECO:0007669"/>
    <property type="project" value="InterPro"/>
</dbReference>
<evidence type="ECO:0000256" key="9">
    <source>
        <dbReference type="PROSITE-ProRule" id="PRU00703"/>
    </source>
</evidence>
<dbReference type="Pfam" id="PF00571">
    <property type="entry name" value="CBS"/>
    <property type="match status" value="2"/>
</dbReference>
<evidence type="ECO:0000256" key="6">
    <source>
        <dbReference type="ARBA" id="ARBA00022989"/>
    </source>
</evidence>
<keyword evidence="5" id="KW-0677">Repeat</keyword>
<feature type="transmembrane region" description="Helical" evidence="12">
    <location>
        <begin position="88"/>
        <end position="107"/>
    </location>
</feature>
<evidence type="ECO:0000256" key="2">
    <source>
        <dbReference type="ARBA" id="ARBA00006337"/>
    </source>
</evidence>
<dbReference type="OrthoDB" id="110231at2"/>
<proteinExistence type="inferred from homology"/>
<evidence type="ECO:0000256" key="1">
    <source>
        <dbReference type="ARBA" id="ARBA00004651"/>
    </source>
</evidence>
<evidence type="ECO:0000256" key="4">
    <source>
        <dbReference type="ARBA" id="ARBA00022692"/>
    </source>
</evidence>
<feature type="region of interest" description="Disordered" evidence="11">
    <location>
        <begin position="418"/>
        <end position="455"/>
    </location>
</feature>
<organism evidence="15 16">
    <name type="scientific">Gordonia iterans</name>
    <dbReference type="NCBI Taxonomy" id="1004901"/>
    <lineage>
        <taxon>Bacteria</taxon>
        <taxon>Bacillati</taxon>
        <taxon>Actinomycetota</taxon>
        <taxon>Actinomycetes</taxon>
        <taxon>Mycobacteriales</taxon>
        <taxon>Gordoniaceae</taxon>
        <taxon>Gordonia</taxon>
    </lineage>
</organism>
<dbReference type="Gene3D" id="3.30.465.10">
    <property type="match status" value="1"/>
</dbReference>
<dbReference type="RefSeq" id="WP_105942874.1">
    <property type="nucleotide sequence ID" value="NZ_CP027433.1"/>
</dbReference>
<dbReference type="InterPro" id="IPR005170">
    <property type="entry name" value="Transptr-assoc_dom"/>
</dbReference>